<dbReference type="PROSITE" id="PS50885">
    <property type="entry name" value="HAMP"/>
    <property type="match status" value="1"/>
</dbReference>
<dbReference type="OrthoDB" id="5579179at2"/>
<dbReference type="InterPro" id="IPR003660">
    <property type="entry name" value="HAMP_dom"/>
</dbReference>
<dbReference type="AlphaFoldDB" id="A0A1G7WSZ5"/>
<keyword evidence="7" id="KW-1133">Transmembrane helix</keyword>
<comment type="subcellular location">
    <subcellularLocation>
        <location evidence="1">Cell inner membrane</location>
        <topology evidence="1">Multi-pass membrane protein</topology>
    </subcellularLocation>
</comment>
<feature type="coiled-coil region" evidence="6">
    <location>
        <begin position="435"/>
        <end position="479"/>
    </location>
</feature>
<dbReference type="STRING" id="861298.SAMN04488136_102153"/>
<protein>
    <submittedName>
        <fullName evidence="11">Methyl-accepting chemotaxis protein</fullName>
    </submittedName>
</protein>
<evidence type="ECO:0000259" key="8">
    <source>
        <dbReference type="PROSITE" id="PS50111"/>
    </source>
</evidence>
<dbReference type="SUPFAM" id="SSF58104">
    <property type="entry name" value="Methyl-accepting chemotaxis protein (MCP) signaling domain"/>
    <property type="match status" value="1"/>
</dbReference>
<keyword evidence="2" id="KW-1003">Cell membrane</keyword>
<evidence type="ECO:0000256" key="2">
    <source>
        <dbReference type="ARBA" id="ARBA00022519"/>
    </source>
</evidence>
<comment type="similarity">
    <text evidence="4">Belongs to the methyl-accepting chemotaxis (MCP) protein family.</text>
</comment>
<reference evidence="11 12" key="1">
    <citation type="submission" date="2016-10" db="EMBL/GenBank/DDBJ databases">
        <authorList>
            <person name="de Groot N.N."/>
        </authorList>
    </citation>
    <scope>NUCLEOTIDE SEQUENCE [LARGE SCALE GENOMIC DNA]</scope>
    <source>
        <strain evidence="11 12">CGMCC 1.10228</strain>
    </source>
</reference>
<dbReference type="PANTHER" id="PTHR32089:SF70">
    <property type="entry name" value="ENERGY TAXIS MODULATING METHYL ACCEPTING SENSORY TRANSDUCER"/>
    <property type="match status" value="1"/>
</dbReference>
<keyword evidence="7" id="KW-0472">Membrane</keyword>
<evidence type="ECO:0000256" key="6">
    <source>
        <dbReference type="SAM" id="Coils"/>
    </source>
</evidence>
<dbReference type="Gene3D" id="1.10.287.950">
    <property type="entry name" value="Methyl-accepting chemotaxis protein"/>
    <property type="match status" value="1"/>
</dbReference>
<proteinExistence type="inferred from homology"/>
<feature type="transmembrane region" description="Helical" evidence="7">
    <location>
        <begin position="312"/>
        <end position="333"/>
    </location>
</feature>
<accession>A0A1G7WSZ5</accession>
<dbReference type="InterPro" id="IPR004090">
    <property type="entry name" value="Chemotax_Me-accpt_rcpt"/>
</dbReference>
<dbReference type="InterPro" id="IPR024478">
    <property type="entry name" value="HlyB_4HB_MCP"/>
</dbReference>
<dbReference type="Pfam" id="PF00672">
    <property type="entry name" value="HAMP"/>
    <property type="match status" value="1"/>
</dbReference>
<gene>
    <name evidence="11" type="ORF">SAMN04488136_102153</name>
</gene>
<dbReference type="Proteomes" id="UP000198854">
    <property type="component" value="Unassembled WGS sequence"/>
</dbReference>
<dbReference type="InterPro" id="IPR000727">
    <property type="entry name" value="T_SNARE_dom"/>
</dbReference>
<dbReference type="EMBL" id="FNDD01000002">
    <property type="protein sequence ID" value="SDG75067.1"/>
    <property type="molecule type" value="Genomic_DNA"/>
</dbReference>
<feature type="domain" description="Methyl-accepting transducer" evidence="8">
    <location>
        <begin position="388"/>
        <end position="624"/>
    </location>
</feature>
<feature type="domain" description="HAMP" evidence="10">
    <location>
        <begin position="331"/>
        <end position="383"/>
    </location>
</feature>
<dbReference type="FunFam" id="1.10.287.950:FF:000001">
    <property type="entry name" value="Methyl-accepting chemotaxis sensory transducer"/>
    <property type="match status" value="1"/>
</dbReference>
<sequence length="660" mass="73358">MSLVQRIVGGFVILLLALLTIVLVSYISISKIQDDLNQVTNETLPVSQKANNIKIDILQQNQNVMSIFSTNKVDVVNQLESEFKTYDQQVVEILGAIPKHVINANEVLSREYDAIGKVRQQYVEQATALFALQRSDIQVEQKINSQLRIMSNIERRLTYYLGKYAKRTYLGEEFTLTMQGLDREVKQVLIAFNSYLVNGNTKQLVNDIEGMDVVIEKRYKTIKQIDSDIGKVFSLMLVPLVKELRDPDGLYNLYRLDNQNSLQIEQLLDQTKTSISTLLSSVNAFVDQSQMIVQKAQQNTDSNIGVIQTTTMLVSAIALIIAIILPLWIATWIKNTLAKFREALLTMTQGDLRVEFEHSAKNEFGELGGYLNGLAENLRGVFSSLTQAADELTRVADRNAGVSDTTTKAVSQQRRLLETTASAMTEMECSVAEVAQRAQDTMMAAEQANEQVTEVGVSIKQAISNIKEQAEQIEKTSKTAIELNEYGRKIDSIIETIQDIAEQTNLLALNAAIEAARAGEQGRGFAVVADEVRSLASRTKKSTEEIQNMIEIMQKLIQAVVETINVNVSKNESNIAVAEQADDGLTRMSDVIGQIVEMNMQIATATEQQSTTAKEISASVVHISDSAEETAQGANENAQSSQSLKEQSLQQRRLIEQFKV</sequence>
<dbReference type="CDD" id="cd06225">
    <property type="entry name" value="HAMP"/>
    <property type="match status" value="1"/>
</dbReference>
<dbReference type="GO" id="GO:0007165">
    <property type="term" value="P:signal transduction"/>
    <property type="evidence" value="ECO:0007669"/>
    <property type="project" value="UniProtKB-KW"/>
</dbReference>
<keyword evidence="6" id="KW-0175">Coiled coil</keyword>
<evidence type="ECO:0000256" key="5">
    <source>
        <dbReference type="PROSITE-ProRule" id="PRU00284"/>
    </source>
</evidence>
<dbReference type="SMART" id="SM00283">
    <property type="entry name" value="MA"/>
    <property type="match status" value="1"/>
</dbReference>
<dbReference type="GO" id="GO:0006935">
    <property type="term" value="P:chemotaxis"/>
    <property type="evidence" value="ECO:0007669"/>
    <property type="project" value="InterPro"/>
</dbReference>
<dbReference type="PANTHER" id="PTHR32089">
    <property type="entry name" value="METHYL-ACCEPTING CHEMOTAXIS PROTEIN MCPB"/>
    <property type="match status" value="1"/>
</dbReference>
<dbReference type="RefSeq" id="WP_093269165.1">
    <property type="nucleotide sequence ID" value="NZ_FNDD01000002.1"/>
</dbReference>
<dbReference type="InterPro" id="IPR004089">
    <property type="entry name" value="MCPsignal_dom"/>
</dbReference>
<keyword evidence="2" id="KW-0997">Cell inner membrane</keyword>
<dbReference type="SMART" id="SM00304">
    <property type="entry name" value="HAMP"/>
    <property type="match status" value="1"/>
</dbReference>
<keyword evidence="3 5" id="KW-0807">Transducer</keyword>
<dbReference type="GO" id="GO:0004888">
    <property type="term" value="F:transmembrane signaling receptor activity"/>
    <property type="evidence" value="ECO:0007669"/>
    <property type="project" value="InterPro"/>
</dbReference>
<evidence type="ECO:0000313" key="12">
    <source>
        <dbReference type="Proteomes" id="UP000198854"/>
    </source>
</evidence>
<evidence type="ECO:0000256" key="1">
    <source>
        <dbReference type="ARBA" id="ARBA00004429"/>
    </source>
</evidence>
<evidence type="ECO:0000256" key="7">
    <source>
        <dbReference type="SAM" id="Phobius"/>
    </source>
</evidence>
<evidence type="ECO:0000313" key="11">
    <source>
        <dbReference type="EMBL" id="SDG75067.1"/>
    </source>
</evidence>
<keyword evidence="12" id="KW-1185">Reference proteome</keyword>
<dbReference type="PRINTS" id="PR00260">
    <property type="entry name" value="CHEMTRNSDUCR"/>
</dbReference>
<evidence type="ECO:0000259" key="10">
    <source>
        <dbReference type="PROSITE" id="PS50885"/>
    </source>
</evidence>
<keyword evidence="7" id="KW-0812">Transmembrane</keyword>
<dbReference type="Pfam" id="PF12729">
    <property type="entry name" value="4HB_MCP_1"/>
    <property type="match status" value="1"/>
</dbReference>
<organism evidence="11 12">
    <name type="scientific">Vibrio xiamenensis</name>
    <dbReference type="NCBI Taxonomy" id="861298"/>
    <lineage>
        <taxon>Bacteria</taxon>
        <taxon>Pseudomonadati</taxon>
        <taxon>Pseudomonadota</taxon>
        <taxon>Gammaproteobacteria</taxon>
        <taxon>Vibrionales</taxon>
        <taxon>Vibrionaceae</taxon>
        <taxon>Vibrio</taxon>
    </lineage>
</organism>
<name>A0A1G7WSZ5_9VIBR</name>
<dbReference type="CDD" id="cd11386">
    <property type="entry name" value="MCP_signal"/>
    <property type="match status" value="1"/>
</dbReference>
<evidence type="ECO:0000256" key="3">
    <source>
        <dbReference type="ARBA" id="ARBA00023224"/>
    </source>
</evidence>
<evidence type="ECO:0000259" key="9">
    <source>
        <dbReference type="PROSITE" id="PS50192"/>
    </source>
</evidence>
<feature type="transmembrane region" description="Helical" evidence="7">
    <location>
        <begin position="7"/>
        <end position="29"/>
    </location>
</feature>
<dbReference type="Pfam" id="PF00015">
    <property type="entry name" value="MCPsignal"/>
    <property type="match status" value="1"/>
</dbReference>
<dbReference type="PROSITE" id="PS50111">
    <property type="entry name" value="CHEMOTAXIS_TRANSDUC_2"/>
    <property type="match status" value="1"/>
</dbReference>
<dbReference type="PROSITE" id="PS50192">
    <property type="entry name" value="T_SNARE"/>
    <property type="match status" value="1"/>
</dbReference>
<dbReference type="GO" id="GO:0005886">
    <property type="term" value="C:plasma membrane"/>
    <property type="evidence" value="ECO:0007669"/>
    <property type="project" value="UniProtKB-SubCell"/>
</dbReference>
<feature type="domain" description="T-SNARE coiled-coil homology" evidence="9">
    <location>
        <begin position="575"/>
        <end position="637"/>
    </location>
</feature>
<evidence type="ECO:0000256" key="4">
    <source>
        <dbReference type="ARBA" id="ARBA00029447"/>
    </source>
</evidence>